<sequence>DPNRDCISHNTFYQNSTHCLSLTIYILSVYSTVLSGLFLVIAVCGPTYPWINSKSKLNPNGAIILVSVLAKTIELSFATAFVAFLGQALSRRAFNKKNGWGITIAEMNMRTWIMQPGVLFTHWETVWYAGCSVLGVLSLVAAVMATLYTSAATALVQPQLKFNKWGPQALQNPILTGFGNAVHVASQCRTPQLNDLGDPSNPADNNTYSNSTGLKQAHLSCLQIEYAAQSYQNYIQYFGLWTAPDLNATQDMKTRPRGIALWENQTEVTGSWIDVKTVEESSKEFNLDRVIHQVHLAMPHVGVMSAAVNASNGILQPSDLDGQGVYSLRASVVSPVVHVTCVNLYREDLEPIIYESWETGDPEQQSLIIDNWNAGSFETISGGLQAPSNETMMDDLFGWSGNVHSRPIFPRFPVEYNTILNHSGLHGREQIYMLGRPPRVLFDRETYLFCSIKTSLTAKCATRYVADGVNRGSLRASCEEEDQEMQFDKKHPEDAAIQGGTNASKDWIWMGSEWGNGVNLNDGLHAGNGSNMRVLTHLALKDFQLNTSMPSPSEALAVMASSTLLMGVRDSPFDLASYNPENFKNGTYKPFDTLIQSQLYTSGVHSENAKAFYVVLLTVFTMNLLVCLYFILERGFITDYTEPPNMFAIAMNSPPSAELNGACGRGPIRKQYNSNWFV</sequence>
<gene>
    <name evidence="2" type="ORF">EJ05DRAFT_421819</name>
</gene>
<dbReference type="Proteomes" id="UP000799437">
    <property type="component" value="Unassembled WGS sequence"/>
</dbReference>
<dbReference type="OrthoDB" id="4721035at2759"/>
<keyword evidence="1" id="KW-1133">Transmembrane helix</keyword>
<proteinExistence type="predicted"/>
<evidence type="ECO:0000256" key="1">
    <source>
        <dbReference type="SAM" id="Phobius"/>
    </source>
</evidence>
<feature type="transmembrane region" description="Helical" evidence="1">
    <location>
        <begin position="126"/>
        <end position="148"/>
    </location>
</feature>
<protein>
    <submittedName>
        <fullName evidence="2">Uncharacterized protein</fullName>
    </submittedName>
</protein>
<dbReference type="GeneID" id="54482527"/>
<evidence type="ECO:0000313" key="2">
    <source>
        <dbReference type="EMBL" id="KAF2762304.1"/>
    </source>
</evidence>
<dbReference type="AlphaFoldDB" id="A0A6A6WJA1"/>
<dbReference type="RefSeq" id="XP_033604755.1">
    <property type="nucleotide sequence ID" value="XM_033741473.1"/>
</dbReference>
<feature type="transmembrane region" description="Helical" evidence="1">
    <location>
        <begin position="611"/>
        <end position="632"/>
    </location>
</feature>
<feature type="non-terminal residue" evidence="2">
    <location>
        <position position="1"/>
    </location>
</feature>
<keyword evidence="3" id="KW-1185">Reference proteome</keyword>
<name>A0A6A6WJA1_9PEZI</name>
<organism evidence="2 3">
    <name type="scientific">Pseudovirgaria hyperparasitica</name>
    <dbReference type="NCBI Taxonomy" id="470096"/>
    <lineage>
        <taxon>Eukaryota</taxon>
        <taxon>Fungi</taxon>
        <taxon>Dikarya</taxon>
        <taxon>Ascomycota</taxon>
        <taxon>Pezizomycotina</taxon>
        <taxon>Dothideomycetes</taxon>
        <taxon>Dothideomycetes incertae sedis</taxon>
        <taxon>Acrospermales</taxon>
        <taxon>Acrospermaceae</taxon>
        <taxon>Pseudovirgaria</taxon>
    </lineage>
</organism>
<evidence type="ECO:0000313" key="3">
    <source>
        <dbReference type="Proteomes" id="UP000799437"/>
    </source>
</evidence>
<reference evidence="2" key="1">
    <citation type="journal article" date="2020" name="Stud. Mycol.">
        <title>101 Dothideomycetes genomes: a test case for predicting lifestyles and emergence of pathogens.</title>
        <authorList>
            <person name="Haridas S."/>
            <person name="Albert R."/>
            <person name="Binder M."/>
            <person name="Bloem J."/>
            <person name="Labutti K."/>
            <person name="Salamov A."/>
            <person name="Andreopoulos B."/>
            <person name="Baker S."/>
            <person name="Barry K."/>
            <person name="Bills G."/>
            <person name="Bluhm B."/>
            <person name="Cannon C."/>
            <person name="Castanera R."/>
            <person name="Culley D."/>
            <person name="Daum C."/>
            <person name="Ezra D."/>
            <person name="Gonzalez J."/>
            <person name="Henrissat B."/>
            <person name="Kuo A."/>
            <person name="Liang C."/>
            <person name="Lipzen A."/>
            <person name="Lutzoni F."/>
            <person name="Magnuson J."/>
            <person name="Mondo S."/>
            <person name="Nolan M."/>
            <person name="Ohm R."/>
            <person name="Pangilinan J."/>
            <person name="Park H.-J."/>
            <person name="Ramirez L."/>
            <person name="Alfaro M."/>
            <person name="Sun H."/>
            <person name="Tritt A."/>
            <person name="Yoshinaga Y."/>
            <person name="Zwiers L.-H."/>
            <person name="Turgeon B."/>
            <person name="Goodwin S."/>
            <person name="Spatafora J."/>
            <person name="Crous P."/>
            <person name="Grigoriev I."/>
        </authorList>
    </citation>
    <scope>NUCLEOTIDE SEQUENCE</scope>
    <source>
        <strain evidence="2">CBS 121739</strain>
    </source>
</reference>
<feature type="transmembrane region" description="Helical" evidence="1">
    <location>
        <begin position="63"/>
        <end position="86"/>
    </location>
</feature>
<accession>A0A6A6WJA1</accession>
<feature type="transmembrane region" description="Helical" evidence="1">
    <location>
        <begin position="22"/>
        <end position="43"/>
    </location>
</feature>
<keyword evidence="1" id="KW-0812">Transmembrane</keyword>
<feature type="non-terminal residue" evidence="2">
    <location>
        <position position="678"/>
    </location>
</feature>
<dbReference type="EMBL" id="ML996566">
    <property type="protein sequence ID" value="KAF2762304.1"/>
    <property type="molecule type" value="Genomic_DNA"/>
</dbReference>
<keyword evidence="1" id="KW-0472">Membrane</keyword>